<dbReference type="AlphaFoldDB" id="A0A7G1NRM1"/>
<dbReference type="EMBL" id="AP023439">
    <property type="protein sequence ID" value="BCL25121.1"/>
    <property type="molecule type" value="Genomic_DNA"/>
</dbReference>
<evidence type="ECO:0000313" key="2">
    <source>
        <dbReference type="EMBL" id="BCL18178.1"/>
    </source>
</evidence>
<reference evidence="3" key="2">
    <citation type="submission" date="2020-09" db="EMBL/GenBank/DDBJ databases">
        <authorList>
            <person name="Sun Q."/>
            <person name="Ohkuma M."/>
        </authorList>
    </citation>
    <scope>NUCLEOTIDE SEQUENCE</scope>
    <source>
        <strain evidence="3">JCM 4255</strain>
    </source>
</reference>
<protein>
    <submittedName>
        <fullName evidence="3">Uncharacterized protein</fullName>
    </submittedName>
</protein>
<feature type="compositionally biased region" description="Basic and acidic residues" evidence="1">
    <location>
        <begin position="16"/>
        <end position="25"/>
    </location>
</feature>
<accession>A0A7G1NRM1</accession>
<name>A0A7G1NRM1_9ACTN</name>
<dbReference type="Proteomes" id="UP000516373">
    <property type="component" value="Chromosome"/>
</dbReference>
<organism evidence="3 4">
    <name type="scientific">Streptomyces tuirus</name>
    <dbReference type="NCBI Taxonomy" id="68278"/>
    <lineage>
        <taxon>Bacteria</taxon>
        <taxon>Bacillati</taxon>
        <taxon>Actinomycetota</taxon>
        <taxon>Actinomycetes</taxon>
        <taxon>Kitasatosporales</taxon>
        <taxon>Streptomycetaceae</taxon>
        <taxon>Streptomyces</taxon>
    </lineage>
</organism>
<evidence type="ECO:0000313" key="3">
    <source>
        <dbReference type="EMBL" id="BCL25121.1"/>
    </source>
</evidence>
<feature type="region of interest" description="Disordered" evidence="1">
    <location>
        <begin position="1"/>
        <end position="114"/>
    </location>
</feature>
<sequence length="114" mass="12417">MSETTWRHIRTAMNQRTDREKHEVALAEAADQVLRRARPSTAAQPAPPRTMPGRHTAQAAPRPAGGQPAVSRYEAEDSLDALEARARAEASDGVGADEPGTLTLYDAEQEAELW</sequence>
<gene>
    <name evidence="2" type="ORF">GCM10017668_00210</name>
    <name evidence="3" type="ORF">GCM10017668_69640</name>
</gene>
<proteinExistence type="predicted"/>
<evidence type="ECO:0000256" key="1">
    <source>
        <dbReference type="SAM" id="MobiDB-lite"/>
    </source>
</evidence>
<feature type="compositionally biased region" description="Low complexity" evidence="1">
    <location>
        <begin position="57"/>
        <end position="69"/>
    </location>
</feature>
<dbReference type="EMBL" id="AP023439">
    <property type="protein sequence ID" value="BCL18178.1"/>
    <property type="molecule type" value="Genomic_DNA"/>
</dbReference>
<dbReference type="KEGG" id="stui:GCM10017668_69640"/>
<dbReference type="KEGG" id="stui:GCM10017668_00210"/>
<reference evidence="3 4" key="1">
    <citation type="journal article" date="2014" name="Int. J. Syst. Evol. Microbiol.">
        <title>Complete genome sequence of Corynebacterium casei LMG S-19264T (=DSM 44701T), isolated from a smear-ripened cheese.</title>
        <authorList>
            <consortium name="US DOE Joint Genome Institute (JGI-PGF)"/>
            <person name="Walter F."/>
            <person name="Albersmeier A."/>
            <person name="Kalinowski J."/>
            <person name="Ruckert C."/>
        </authorList>
    </citation>
    <scope>NUCLEOTIDE SEQUENCE [LARGE SCALE GENOMIC DNA]</scope>
    <source>
        <strain evidence="3 4">JCM 4255</strain>
    </source>
</reference>
<evidence type="ECO:0000313" key="4">
    <source>
        <dbReference type="Proteomes" id="UP000516373"/>
    </source>
</evidence>